<protein>
    <submittedName>
        <fullName evidence="1">Uncharacterized protein</fullName>
    </submittedName>
</protein>
<sequence length="53" mass="5921">MCIRIEGSGHMVMFSKPIDLVKALLKVANLSYQKKKVANYLRSAKVVDLRSAV</sequence>
<dbReference type="Proteomes" id="UP001419268">
    <property type="component" value="Unassembled WGS sequence"/>
</dbReference>
<gene>
    <name evidence="1" type="ORF">Scep_000489</name>
</gene>
<organism evidence="1 2">
    <name type="scientific">Stephania cephalantha</name>
    <dbReference type="NCBI Taxonomy" id="152367"/>
    <lineage>
        <taxon>Eukaryota</taxon>
        <taxon>Viridiplantae</taxon>
        <taxon>Streptophyta</taxon>
        <taxon>Embryophyta</taxon>
        <taxon>Tracheophyta</taxon>
        <taxon>Spermatophyta</taxon>
        <taxon>Magnoliopsida</taxon>
        <taxon>Ranunculales</taxon>
        <taxon>Menispermaceae</taxon>
        <taxon>Menispermoideae</taxon>
        <taxon>Cissampelideae</taxon>
        <taxon>Stephania</taxon>
    </lineage>
</organism>
<proteinExistence type="predicted"/>
<evidence type="ECO:0000313" key="2">
    <source>
        <dbReference type="Proteomes" id="UP001419268"/>
    </source>
</evidence>
<comment type="caution">
    <text evidence="1">The sequence shown here is derived from an EMBL/GenBank/DDBJ whole genome shotgun (WGS) entry which is preliminary data.</text>
</comment>
<keyword evidence="2" id="KW-1185">Reference proteome</keyword>
<accession>A0AAP0L691</accession>
<name>A0AAP0L691_9MAGN</name>
<reference evidence="1 2" key="1">
    <citation type="submission" date="2024-01" db="EMBL/GenBank/DDBJ databases">
        <title>Genome assemblies of Stephania.</title>
        <authorList>
            <person name="Yang L."/>
        </authorList>
    </citation>
    <scope>NUCLEOTIDE SEQUENCE [LARGE SCALE GENOMIC DNA]</scope>
    <source>
        <strain evidence="1">JXDWG</strain>
        <tissue evidence="1">Leaf</tissue>
    </source>
</reference>
<evidence type="ECO:0000313" key="1">
    <source>
        <dbReference type="EMBL" id="KAK9165298.1"/>
    </source>
</evidence>
<dbReference type="AlphaFoldDB" id="A0AAP0L691"/>
<dbReference type="EMBL" id="JBBNAG010000001">
    <property type="protein sequence ID" value="KAK9165298.1"/>
    <property type="molecule type" value="Genomic_DNA"/>
</dbReference>